<evidence type="ECO:0000256" key="2">
    <source>
        <dbReference type="ARBA" id="ARBA00023015"/>
    </source>
</evidence>
<dbReference type="InterPro" id="IPR011598">
    <property type="entry name" value="bHLH_dom"/>
</dbReference>
<dbReference type="InterPro" id="IPR029472">
    <property type="entry name" value="Copia-like_N"/>
</dbReference>
<dbReference type="GO" id="GO:0046983">
    <property type="term" value="F:protein dimerization activity"/>
    <property type="evidence" value="ECO:0007669"/>
    <property type="project" value="InterPro"/>
</dbReference>
<dbReference type="PROSITE" id="PS50888">
    <property type="entry name" value="BHLH"/>
    <property type="match status" value="1"/>
</dbReference>
<dbReference type="PANTHER" id="PTHR12565:SF312">
    <property type="entry name" value="TRANSCRIPTION FACTOR BHLH74"/>
    <property type="match status" value="1"/>
</dbReference>
<dbReference type="GO" id="GO:0005634">
    <property type="term" value="C:nucleus"/>
    <property type="evidence" value="ECO:0007669"/>
    <property type="project" value="UniProtKB-SubCell"/>
</dbReference>
<dbReference type="EMBL" id="JABCRI010000024">
    <property type="protein sequence ID" value="KAF8377677.1"/>
    <property type="molecule type" value="Genomic_DNA"/>
</dbReference>
<organism evidence="7 8">
    <name type="scientific">Tetracentron sinense</name>
    <name type="common">Spur-leaf</name>
    <dbReference type="NCBI Taxonomy" id="13715"/>
    <lineage>
        <taxon>Eukaryota</taxon>
        <taxon>Viridiplantae</taxon>
        <taxon>Streptophyta</taxon>
        <taxon>Embryophyta</taxon>
        <taxon>Tracheophyta</taxon>
        <taxon>Spermatophyta</taxon>
        <taxon>Magnoliopsida</taxon>
        <taxon>Trochodendrales</taxon>
        <taxon>Trochodendraceae</taxon>
        <taxon>Tetracentron</taxon>
    </lineage>
</organism>
<dbReference type="InterPro" id="IPR024097">
    <property type="entry name" value="bHLH_ZIP_TF"/>
</dbReference>
<feature type="compositionally biased region" description="Basic and acidic residues" evidence="5">
    <location>
        <begin position="684"/>
        <end position="695"/>
    </location>
</feature>
<dbReference type="Proteomes" id="UP000655225">
    <property type="component" value="Unassembled WGS sequence"/>
</dbReference>
<dbReference type="Pfam" id="PF14244">
    <property type="entry name" value="Retrotran_gag_3"/>
    <property type="match status" value="1"/>
</dbReference>
<feature type="region of interest" description="Disordered" evidence="5">
    <location>
        <begin position="619"/>
        <end position="737"/>
    </location>
</feature>
<dbReference type="Pfam" id="PF00010">
    <property type="entry name" value="HLH"/>
    <property type="match status" value="1"/>
</dbReference>
<dbReference type="InterPro" id="IPR036638">
    <property type="entry name" value="HLH_DNA-bd_sf"/>
</dbReference>
<sequence>MADSDDQNTSGDTSNLSESILELTTRMTEALNKAQSPTVTTEPSVAPIGIKLDGSNYALWSQVVEMYISGKDKLGYINGDFPQPPQTDPSFRKWRTDNAIVKGWLITSMDPSLIGNFIRFPTAKAVWDSIATTFFDGSDTSQVYDLRRRVTRMKQNAGSLEKYYTDLQGLWREIDFRRPNLMECIFDIQHYNQLLQEDRVYVFLDGLDDRLDKIRGDVLQMKPFPTVEQAYTHVRREAIRQQVMTNNDTDGTQGAFLVSKGLTLGNSTRGKSAKPRTSTEVLKCSHCGNQKHSRENCFKLNGYPDWWHDLQARKRRDAIDNNGEPGKAAIVAAEPHLSLIQPATTSKDNSSNLKSGGLNGEADSVEPDRCPNVEHVTEPISPHSEVPAESSPKNTPEVSTSITPLHNDDIDTSMGYVLPPRYNRGKPPNRYSPDIEERRSKYPIANYVSTKGLSDPLKKFAQELSMCQIPTNNMAADENGDSGFQHRDGSLLNCPSTGIHINPESEKVPRTTMSSMSMYKSSNGVNSFFSSGWDPLGSLPQNVEFKGSSMASPYQIASSPYAVGVLENQGISSTSHIVGYPSDPSFVELVPMLLGFGSGSFSEMISSLGLPECGQIASAGCPDHPPDKEAGTQMASTSSKNGTEHGSLFQEDRQNSDLGAAKFLPPGKKKKRMPDAHSQFDPIQKADSEQQKDNLGESFQCPKEQEEKKQKIEQNSSANLHGKLTGKQAKDCSHNEKASKEDYIHMRARRGQATNSHSLAERVRREKISKRMRFLQDLVPGCNKITGKAVMLDEIINYVQSLQQQVESRRLLRMETPPRLLVLPCLLSAGLGTPVALGAWVLLLSPWGRWIGCVGCWFDESVVLVNCLKGCDRAGCHAICISIFIARLTASDNVQTDVLDLLLQFLSMKLAAVNPELNIDIEHILSKDILHSQDGSAAILGFGPGVRSSYPHSQVTPQGSLLAIQSTNPDSHPMPQIPSTWDVELQNVFQMGFISNPVLDSLGPNGKFLKFILDQCEASFVANLENLSHFVGCMQVGL</sequence>
<dbReference type="CDD" id="cd18919">
    <property type="entry name" value="bHLH_AtBPE_like"/>
    <property type="match status" value="1"/>
</dbReference>
<feature type="compositionally biased region" description="Basic and acidic residues" evidence="5">
    <location>
        <begin position="728"/>
        <end position="737"/>
    </location>
</feature>
<dbReference type="SUPFAM" id="SSF47459">
    <property type="entry name" value="HLH, helix-loop-helix DNA-binding domain"/>
    <property type="match status" value="1"/>
</dbReference>
<keyword evidence="4" id="KW-0539">Nucleus</keyword>
<evidence type="ECO:0000256" key="5">
    <source>
        <dbReference type="SAM" id="MobiDB-lite"/>
    </source>
</evidence>
<reference evidence="7 8" key="1">
    <citation type="submission" date="2020-04" db="EMBL/GenBank/DDBJ databases">
        <title>Plant Genome Project.</title>
        <authorList>
            <person name="Zhang R.-G."/>
        </authorList>
    </citation>
    <scope>NUCLEOTIDE SEQUENCE [LARGE SCALE GENOMIC DNA]</scope>
    <source>
        <strain evidence="7">YNK0</strain>
        <tissue evidence="7">Leaf</tissue>
    </source>
</reference>
<feature type="compositionally biased region" description="Basic and acidic residues" evidence="5">
    <location>
        <begin position="703"/>
        <end position="712"/>
    </location>
</feature>
<dbReference type="GO" id="GO:0003700">
    <property type="term" value="F:DNA-binding transcription factor activity"/>
    <property type="evidence" value="ECO:0007669"/>
    <property type="project" value="TreeGrafter"/>
</dbReference>
<evidence type="ECO:0000256" key="1">
    <source>
        <dbReference type="ARBA" id="ARBA00004123"/>
    </source>
</evidence>
<dbReference type="Gene3D" id="4.10.280.10">
    <property type="entry name" value="Helix-loop-helix DNA-binding domain"/>
    <property type="match status" value="1"/>
</dbReference>
<evidence type="ECO:0000313" key="8">
    <source>
        <dbReference type="Proteomes" id="UP000655225"/>
    </source>
</evidence>
<comment type="caution">
    <text evidence="7">The sequence shown here is derived from an EMBL/GenBank/DDBJ whole genome shotgun (WGS) entry which is preliminary data.</text>
</comment>
<feature type="domain" description="BHLH" evidence="6">
    <location>
        <begin position="752"/>
        <end position="802"/>
    </location>
</feature>
<feature type="compositionally biased region" description="Polar residues" evidence="5">
    <location>
        <begin position="342"/>
        <end position="354"/>
    </location>
</feature>
<evidence type="ECO:0000259" key="6">
    <source>
        <dbReference type="PROSITE" id="PS50888"/>
    </source>
</evidence>
<keyword evidence="2" id="KW-0805">Transcription regulation</keyword>
<comment type="subcellular location">
    <subcellularLocation>
        <location evidence="1">Nucleus</location>
    </subcellularLocation>
</comment>
<evidence type="ECO:0000313" key="7">
    <source>
        <dbReference type="EMBL" id="KAF8377677.1"/>
    </source>
</evidence>
<name>A0A835CYU9_TETSI</name>
<feature type="region of interest" description="Disordered" evidence="5">
    <location>
        <begin position="342"/>
        <end position="410"/>
    </location>
</feature>
<accession>A0A835CYU9</accession>
<keyword evidence="8" id="KW-1185">Reference proteome</keyword>
<feature type="compositionally biased region" description="Polar residues" evidence="5">
    <location>
        <begin position="391"/>
        <end position="404"/>
    </location>
</feature>
<dbReference type="PANTHER" id="PTHR12565">
    <property type="entry name" value="STEROL REGULATORY ELEMENT-BINDING PROTEIN"/>
    <property type="match status" value="1"/>
</dbReference>
<dbReference type="AlphaFoldDB" id="A0A835CYU9"/>
<dbReference type="SMART" id="SM00353">
    <property type="entry name" value="HLH"/>
    <property type="match status" value="1"/>
</dbReference>
<evidence type="ECO:0000256" key="4">
    <source>
        <dbReference type="ARBA" id="ARBA00023242"/>
    </source>
</evidence>
<keyword evidence="3" id="KW-0804">Transcription</keyword>
<gene>
    <name evidence="7" type="ORF">HHK36_031061</name>
</gene>
<protein>
    <recommendedName>
        <fullName evidence="6">BHLH domain-containing protein</fullName>
    </recommendedName>
</protein>
<evidence type="ECO:0000256" key="3">
    <source>
        <dbReference type="ARBA" id="ARBA00023163"/>
    </source>
</evidence>
<feature type="compositionally biased region" description="Basic and acidic residues" evidence="5">
    <location>
        <begin position="366"/>
        <end position="377"/>
    </location>
</feature>
<dbReference type="OrthoDB" id="1745136at2759"/>
<proteinExistence type="predicted"/>
<feature type="region of interest" description="Disordered" evidence="5">
    <location>
        <begin position="416"/>
        <end position="435"/>
    </location>
</feature>